<dbReference type="Gene3D" id="2.40.10.10">
    <property type="entry name" value="Trypsin-like serine proteases"/>
    <property type="match status" value="2"/>
</dbReference>
<gene>
    <name evidence="4" type="ORF">LSH36_12g06002</name>
</gene>
<keyword evidence="2" id="KW-1133">Transmembrane helix</keyword>
<keyword evidence="2" id="KW-0812">Transmembrane</keyword>
<proteinExistence type="predicted"/>
<evidence type="ECO:0000313" key="4">
    <source>
        <dbReference type="EMBL" id="KAK2169066.1"/>
    </source>
</evidence>
<organism evidence="4 5">
    <name type="scientific">Paralvinella palmiformis</name>
    <dbReference type="NCBI Taxonomy" id="53620"/>
    <lineage>
        <taxon>Eukaryota</taxon>
        <taxon>Metazoa</taxon>
        <taxon>Spiralia</taxon>
        <taxon>Lophotrochozoa</taxon>
        <taxon>Annelida</taxon>
        <taxon>Polychaeta</taxon>
        <taxon>Sedentaria</taxon>
        <taxon>Canalipalpata</taxon>
        <taxon>Terebellida</taxon>
        <taxon>Terebelliformia</taxon>
        <taxon>Alvinellidae</taxon>
        <taxon>Paralvinella</taxon>
    </lineage>
</organism>
<reference evidence="4" key="1">
    <citation type="journal article" date="2023" name="Mol. Biol. Evol.">
        <title>Third-Generation Sequencing Reveals the Adaptive Role of the Epigenome in Three Deep-Sea Polychaetes.</title>
        <authorList>
            <person name="Perez M."/>
            <person name="Aroh O."/>
            <person name="Sun Y."/>
            <person name="Lan Y."/>
            <person name="Juniper S.K."/>
            <person name="Young C.R."/>
            <person name="Angers B."/>
            <person name="Qian P.Y."/>
        </authorList>
    </citation>
    <scope>NUCLEOTIDE SEQUENCE</scope>
    <source>
        <strain evidence="4">P08H-3</strain>
    </source>
</reference>
<feature type="transmembrane region" description="Helical" evidence="2">
    <location>
        <begin position="7"/>
        <end position="29"/>
    </location>
</feature>
<evidence type="ECO:0000259" key="3">
    <source>
        <dbReference type="PROSITE" id="PS50240"/>
    </source>
</evidence>
<evidence type="ECO:0000313" key="5">
    <source>
        <dbReference type="Proteomes" id="UP001208570"/>
    </source>
</evidence>
<dbReference type="InterPro" id="IPR001254">
    <property type="entry name" value="Trypsin_dom"/>
</dbReference>
<dbReference type="Proteomes" id="UP001208570">
    <property type="component" value="Unassembled WGS sequence"/>
</dbReference>
<dbReference type="PANTHER" id="PTHR24252:SF7">
    <property type="entry name" value="HYALIN"/>
    <property type="match status" value="1"/>
</dbReference>
<dbReference type="SUPFAM" id="SSF50494">
    <property type="entry name" value="Trypsin-like serine proteases"/>
    <property type="match status" value="1"/>
</dbReference>
<dbReference type="GO" id="GO:0004252">
    <property type="term" value="F:serine-type endopeptidase activity"/>
    <property type="evidence" value="ECO:0007669"/>
    <property type="project" value="InterPro"/>
</dbReference>
<dbReference type="SMART" id="SM00020">
    <property type="entry name" value="Tryp_SPc"/>
    <property type="match status" value="1"/>
</dbReference>
<keyword evidence="2" id="KW-0472">Membrane</keyword>
<dbReference type="EMBL" id="JAODUP010000012">
    <property type="protein sequence ID" value="KAK2169066.1"/>
    <property type="molecule type" value="Genomic_DNA"/>
</dbReference>
<dbReference type="FunFam" id="2.40.10.10:FF:000068">
    <property type="entry name" value="transmembrane protease serine 2"/>
    <property type="match status" value="1"/>
</dbReference>
<evidence type="ECO:0000256" key="1">
    <source>
        <dbReference type="ARBA" id="ARBA00023157"/>
    </source>
</evidence>
<protein>
    <recommendedName>
        <fullName evidence="3">Peptidase S1 domain-containing protein</fullName>
    </recommendedName>
</protein>
<dbReference type="InterPro" id="IPR043504">
    <property type="entry name" value="Peptidase_S1_PA_chymotrypsin"/>
</dbReference>
<dbReference type="AlphaFoldDB" id="A0AAD9KD05"/>
<keyword evidence="1" id="KW-1015">Disulfide bond</keyword>
<dbReference type="PANTHER" id="PTHR24252">
    <property type="entry name" value="ACROSIN-RELATED"/>
    <property type="match status" value="1"/>
</dbReference>
<accession>A0AAD9KD05</accession>
<name>A0AAD9KD05_9ANNE</name>
<feature type="domain" description="Peptidase S1" evidence="3">
    <location>
        <begin position="130"/>
        <end position="256"/>
    </location>
</feature>
<dbReference type="PROSITE" id="PS50240">
    <property type="entry name" value="TRYPSIN_DOM"/>
    <property type="match status" value="1"/>
</dbReference>
<dbReference type="InterPro" id="IPR009003">
    <property type="entry name" value="Peptidase_S1_PA"/>
</dbReference>
<keyword evidence="5" id="KW-1185">Reference proteome</keyword>
<dbReference type="GO" id="GO:0006508">
    <property type="term" value="P:proteolysis"/>
    <property type="evidence" value="ECO:0007669"/>
    <property type="project" value="InterPro"/>
</dbReference>
<sequence length="291" mass="33008">MKPCRPTFVTVLMLGFAAYFLQQIFYLIYGHKVVQTFYITGDIKRQIPCCLPPSDTDKARGWKTACQKVKFIYKPIACLSNVYISSWSLRCIKKMAIMVYFCCDGQTLEDQKCLLRKLPPVSVCGWSRYVDAGTTVLEDASTSREYEFPWQVSLRVGSYTGLNHLCGGSIISKYLIVTAANCAIFIREDSDYVIVGVHDIRTMPNDGVYPIVKVVLYPGYKEHSIKDDIAVIKGDPGAPVVYRNPNYIDSTFELVGVFLFGYSTPFGQLGVFTMVTEYLDWINHWTEKFSL</sequence>
<evidence type="ECO:0000256" key="2">
    <source>
        <dbReference type="SAM" id="Phobius"/>
    </source>
</evidence>
<dbReference type="Pfam" id="PF00089">
    <property type="entry name" value="Trypsin"/>
    <property type="match status" value="1"/>
</dbReference>
<comment type="caution">
    <text evidence="4">The sequence shown here is derived from an EMBL/GenBank/DDBJ whole genome shotgun (WGS) entry which is preliminary data.</text>
</comment>